<sequence>MIWLQALWGRVWPYIAGLAGIIVGLFFVRQSGKTAGRQEARIDQLEADASAREKAREAAAEIDRLDDDGVRDRARKRMRDAGR</sequence>
<dbReference type="EMBL" id="CP158262">
    <property type="protein sequence ID" value="XDJ68716.1"/>
    <property type="molecule type" value="Genomic_DNA"/>
</dbReference>
<organism evidence="2">
    <name type="scientific">Castellaniella ginsengisoli</name>
    <dbReference type="NCBI Taxonomy" id="546114"/>
    <lineage>
        <taxon>Bacteria</taxon>
        <taxon>Pseudomonadati</taxon>
        <taxon>Pseudomonadota</taxon>
        <taxon>Betaproteobacteria</taxon>
        <taxon>Burkholderiales</taxon>
        <taxon>Alcaligenaceae</taxon>
        <taxon>Castellaniella</taxon>
    </lineage>
</organism>
<evidence type="ECO:0000256" key="1">
    <source>
        <dbReference type="SAM" id="Phobius"/>
    </source>
</evidence>
<protein>
    <submittedName>
        <fullName evidence="2">Uncharacterized protein</fullName>
    </submittedName>
</protein>
<dbReference type="RefSeq" id="WP_368655376.1">
    <property type="nucleotide sequence ID" value="NZ_CP158262.1"/>
</dbReference>
<keyword evidence="1" id="KW-1133">Transmembrane helix</keyword>
<feature type="transmembrane region" description="Helical" evidence="1">
    <location>
        <begin position="12"/>
        <end position="28"/>
    </location>
</feature>
<name>A0AB39ERQ2_9BURK</name>
<dbReference type="AlphaFoldDB" id="A0AB39ERQ2"/>
<reference evidence="2" key="1">
    <citation type="submission" date="2024-05" db="EMBL/GenBank/DDBJ databases">
        <authorList>
            <person name="Luo Y.-C."/>
            <person name="Nicholds J."/>
            <person name="Mortimer T."/>
            <person name="Maboni G."/>
        </authorList>
    </citation>
    <scope>NUCLEOTIDE SEQUENCE</scope>
    <source>
        <strain evidence="2">144863</strain>
    </source>
</reference>
<gene>
    <name evidence="2" type="ORF">ABRY94_11635</name>
</gene>
<proteinExistence type="predicted"/>
<keyword evidence="1" id="KW-0812">Transmembrane</keyword>
<keyword evidence="1" id="KW-0472">Membrane</keyword>
<accession>A0AB39ERQ2</accession>
<evidence type="ECO:0000313" key="2">
    <source>
        <dbReference type="EMBL" id="XDJ68716.1"/>
    </source>
</evidence>